<keyword evidence="3" id="KW-1185">Reference proteome</keyword>
<dbReference type="AlphaFoldDB" id="A0A1X7MXI1"/>
<sequence length="321" mass="33747">MNRRGFILSSFGLAGAGALGLPRLTYAQTTYPARPTTILVPFAAGGAGDLSARVIADFASSRKGDATAVDFRPGAGATIGTTQVAEAEADGTTLGLYSVSPFATTPHLQKVSYDPLTSFTYVVAHVFVPIAFYVKADSPFATWDDAVKYAVDNPGKFRWGTAGVRGAAHLATEAAFRRAKAQTTFVPFKGGSEAITALLGGHIEASVSSDYGPQLDAGQVRLLASTGTEKIAGFPDVPTYGEMGQPIAVEATYGLVGPAGLPAEVVAYWNDVVKELQAAPEFDDYLKVVKGGKLYWNSDEFTERAKEAYSSLGQAIKELGL</sequence>
<accession>A0A1X7MXI1</accession>
<proteinExistence type="inferred from homology"/>
<dbReference type="Gene3D" id="3.40.190.10">
    <property type="entry name" value="Periplasmic binding protein-like II"/>
    <property type="match status" value="1"/>
</dbReference>
<dbReference type="OrthoDB" id="8443386at2"/>
<evidence type="ECO:0000313" key="3">
    <source>
        <dbReference type="Proteomes" id="UP000193083"/>
    </source>
</evidence>
<dbReference type="CDD" id="cd07012">
    <property type="entry name" value="PBP2_Bug_TTT"/>
    <property type="match status" value="1"/>
</dbReference>
<gene>
    <name evidence="2" type="ORF">SAMN02982922_0900</name>
</gene>
<dbReference type="RefSeq" id="WP_085463052.1">
    <property type="nucleotide sequence ID" value="NZ_FXBL01000004.1"/>
</dbReference>
<dbReference type="InterPro" id="IPR042100">
    <property type="entry name" value="Bug_dom1"/>
</dbReference>
<protein>
    <submittedName>
        <fullName evidence="2">Tripartite-type tricarboxylate transporter, receptor component TctC</fullName>
    </submittedName>
</protein>
<dbReference type="PIRSF" id="PIRSF017082">
    <property type="entry name" value="YflP"/>
    <property type="match status" value="1"/>
</dbReference>
<dbReference type="EMBL" id="FXBL01000004">
    <property type="protein sequence ID" value="SMH29489.1"/>
    <property type="molecule type" value="Genomic_DNA"/>
</dbReference>
<name>A0A1X7MXI1_9HYPH</name>
<dbReference type="Pfam" id="PF03401">
    <property type="entry name" value="TctC"/>
    <property type="match status" value="1"/>
</dbReference>
<dbReference type="InterPro" id="IPR005064">
    <property type="entry name" value="BUG"/>
</dbReference>
<organism evidence="2 3">
    <name type="scientific">Mesorhizobium australicum</name>
    <dbReference type="NCBI Taxonomy" id="536018"/>
    <lineage>
        <taxon>Bacteria</taxon>
        <taxon>Pseudomonadati</taxon>
        <taxon>Pseudomonadota</taxon>
        <taxon>Alphaproteobacteria</taxon>
        <taxon>Hyphomicrobiales</taxon>
        <taxon>Phyllobacteriaceae</taxon>
        <taxon>Mesorhizobium</taxon>
    </lineage>
</organism>
<dbReference type="SUPFAM" id="SSF53850">
    <property type="entry name" value="Periplasmic binding protein-like II"/>
    <property type="match status" value="1"/>
</dbReference>
<dbReference type="Proteomes" id="UP000193083">
    <property type="component" value="Unassembled WGS sequence"/>
</dbReference>
<dbReference type="Gene3D" id="3.40.190.150">
    <property type="entry name" value="Bordetella uptake gene, domain 1"/>
    <property type="match status" value="1"/>
</dbReference>
<evidence type="ECO:0000256" key="1">
    <source>
        <dbReference type="ARBA" id="ARBA00006987"/>
    </source>
</evidence>
<dbReference type="PANTHER" id="PTHR42928">
    <property type="entry name" value="TRICARBOXYLATE-BINDING PROTEIN"/>
    <property type="match status" value="1"/>
</dbReference>
<keyword evidence="2" id="KW-0675">Receptor</keyword>
<dbReference type="PANTHER" id="PTHR42928:SF5">
    <property type="entry name" value="BLR1237 PROTEIN"/>
    <property type="match status" value="1"/>
</dbReference>
<evidence type="ECO:0000313" key="2">
    <source>
        <dbReference type="EMBL" id="SMH29489.1"/>
    </source>
</evidence>
<reference evidence="3" key="1">
    <citation type="submission" date="2017-04" db="EMBL/GenBank/DDBJ databases">
        <authorList>
            <person name="Varghese N."/>
            <person name="Submissions S."/>
        </authorList>
    </citation>
    <scope>NUCLEOTIDE SEQUENCE [LARGE SCALE GENOMIC DNA]</scope>
    <source>
        <strain evidence="3">B5P</strain>
    </source>
</reference>
<comment type="similarity">
    <text evidence="1">Belongs to the UPF0065 (bug) family.</text>
</comment>